<gene>
    <name evidence="5" type="ORF">H0185_18655</name>
</gene>
<dbReference type="Proteomes" id="UP000769780">
    <property type="component" value="Unassembled WGS sequence"/>
</dbReference>
<evidence type="ECO:0000313" key="5">
    <source>
        <dbReference type="EMBL" id="MBY0098790.1"/>
    </source>
</evidence>
<dbReference type="PANTHER" id="PTHR43537:SF5">
    <property type="entry name" value="UXU OPERON TRANSCRIPTIONAL REGULATOR"/>
    <property type="match status" value="1"/>
</dbReference>
<organism evidence="5 6">
    <name type="scientific">Mesobacillus maritimus</name>
    <dbReference type="NCBI Taxonomy" id="1643336"/>
    <lineage>
        <taxon>Bacteria</taxon>
        <taxon>Bacillati</taxon>
        <taxon>Bacillota</taxon>
        <taxon>Bacilli</taxon>
        <taxon>Bacillales</taxon>
        <taxon>Bacillaceae</taxon>
        <taxon>Mesobacillus</taxon>
    </lineage>
</organism>
<keyword evidence="3" id="KW-0804">Transcription</keyword>
<dbReference type="RefSeq" id="WP_221875007.1">
    <property type="nucleotide sequence ID" value="NZ_JACWFH010000027.1"/>
</dbReference>
<dbReference type="Gene3D" id="1.10.10.10">
    <property type="entry name" value="Winged helix-like DNA-binding domain superfamily/Winged helix DNA-binding domain"/>
    <property type="match status" value="1"/>
</dbReference>
<dbReference type="SMART" id="SM00345">
    <property type="entry name" value="HTH_GNTR"/>
    <property type="match status" value="1"/>
</dbReference>
<dbReference type="SUPFAM" id="SSF46785">
    <property type="entry name" value="Winged helix' DNA-binding domain"/>
    <property type="match status" value="1"/>
</dbReference>
<evidence type="ECO:0000259" key="4">
    <source>
        <dbReference type="PROSITE" id="PS50949"/>
    </source>
</evidence>
<accession>A0ABS7K9K4</accession>
<dbReference type="InterPro" id="IPR036388">
    <property type="entry name" value="WH-like_DNA-bd_sf"/>
</dbReference>
<dbReference type="InterPro" id="IPR000524">
    <property type="entry name" value="Tscrpt_reg_HTH_GntR"/>
</dbReference>
<name>A0ABS7K9K4_9BACI</name>
<keyword evidence="2" id="KW-0238">DNA-binding</keyword>
<keyword evidence="1" id="KW-0805">Transcription regulation</keyword>
<dbReference type="Gene3D" id="1.20.120.530">
    <property type="entry name" value="GntR ligand-binding domain-like"/>
    <property type="match status" value="1"/>
</dbReference>
<reference evidence="5 6" key="1">
    <citation type="submission" date="2020-07" db="EMBL/GenBank/DDBJ databases">
        <title>Fungal Genomes of the International Space Station.</title>
        <authorList>
            <person name="Seuylemezian A."/>
            <person name="Singh N.K."/>
            <person name="Wood J."/>
            <person name="Venkateswaran K."/>
        </authorList>
    </citation>
    <scope>NUCLEOTIDE SEQUENCE [LARGE SCALE GENOMIC DNA]</scope>
    <source>
        <strain evidence="5 6">PL-B2</strain>
    </source>
</reference>
<dbReference type="SMART" id="SM00895">
    <property type="entry name" value="FCD"/>
    <property type="match status" value="1"/>
</dbReference>
<proteinExistence type="predicted"/>
<feature type="domain" description="HTH gntR-type" evidence="4">
    <location>
        <begin position="4"/>
        <end position="71"/>
    </location>
</feature>
<dbReference type="InterPro" id="IPR011711">
    <property type="entry name" value="GntR_C"/>
</dbReference>
<protein>
    <submittedName>
        <fullName evidence="5">GntR family transcriptional regulator</fullName>
    </submittedName>
</protein>
<dbReference type="Pfam" id="PF00392">
    <property type="entry name" value="GntR"/>
    <property type="match status" value="1"/>
</dbReference>
<keyword evidence="6" id="KW-1185">Reference proteome</keyword>
<comment type="caution">
    <text evidence="5">The sequence shown here is derived from an EMBL/GenBank/DDBJ whole genome shotgun (WGS) entry which is preliminary data.</text>
</comment>
<dbReference type="SUPFAM" id="SSF48008">
    <property type="entry name" value="GntR ligand-binding domain-like"/>
    <property type="match status" value="1"/>
</dbReference>
<dbReference type="CDD" id="cd07377">
    <property type="entry name" value="WHTH_GntR"/>
    <property type="match status" value="1"/>
</dbReference>
<evidence type="ECO:0000313" key="6">
    <source>
        <dbReference type="Proteomes" id="UP000769780"/>
    </source>
</evidence>
<dbReference type="InterPro" id="IPR008920">
    <property type="entry name" value="TF_FadR/GntR_C"/>
</dbReference>
<dbReference type="PROSITE" id="PS50949">
    <property type="entry name" value="HTH_GNTR"/>
    <property type="match status" value="1"/>
</dbReference>
<dbReference type="EMBL" id="JACWFH010000027">
    <property type="protein sequence ID" value="MBY0098790.1"/>
    <property type="molecule type" value="Genomic_DNA"/>
</dbReference>
<dbReference type="InterPro" id="IPR036390">
    <property type="entry name" value="WH_DNA-bd_sf"/>
</dbReference>
<dbReference type="Pfam" id="PF07729">
    <property type="entry name" value="FCD"/>
    <property type="match status" value="1"/>
</dbReference>
<evidence type="ECO:0000256" key="1">
    <source>
        <dbReference type="ARBA" id="ARBA00023015"/>
    </source>
</evidence>
<evidence type="ECO:0000256" key="3">
    <source>
        <dbReference type="ARBA" id="ARBA00023163"/>
    </source>
</evidence>
<sequence>MAKINQTQIAYDSILQDIKDNRLAQGQPIVEEEYAKKINMSRTPVREAIRLLSVDGFVTLYPRKGAFVKVLTANDISDCYEMMEAIEGMIAFIAAKNPEENKVNALKIVLEDMEKYKQQMDFHKWKEKDIEFHRTLHTMCKNQLLIQHWEKLFQRTYQIQTSFTTVVDISEATEEHRMIYQAIVKKDCEAARRSTQQNWKRAREDFLKNTKT</sequence>
<evidence type="ECO:0000256" key="2">
    <source>
        <dbReference type="ARBA" id="ARBA00023125"/>
    </source>
</evidence>
<dbReference type="PANTHER" id="PTHR43537">
    <property type="entry name" value="TRANSCRIPTIONAL REGULATOR, GNTR FAMILY"/>
    <property type="match status" value="1"/>
</dbReference>